<organism evidence="5 6">
    <name type="scientific">Pseudoduganella dura</name>
    <dbReference type="NCBI Taxonomy" id="321982"/>
    <lineage>
        <taxon>Bacteria</taxon>
        <taxon>Pseudomonadati</taxon>
        <taxon>Pseudomonadota</taxon>
        <taxon>Betaproteobacteria</taxon>
        <taxon>Burkholderiales</taxon>
        <taxon>Oxalobacteraceae</taxon>
        <taxon>Telluria group</taxon>
        <taxon>Pseudoduganella</taxon>
    </lineage>
</organism>
<dbReference type="GO" id="GO:0007264">
    <property type="term" value="P:small GTPase-mediated signal transduction"/>
    <property type="evidence" value="ECO:0007669"/>
    <property type="project" value="InterPro"/>
</dbReference>
<comment type="subunit">
    <text evidence="2">Interacts with COX5B; this interaction may contribute to localize PYROXD2 to the inner face of the inner mitochondrial membrane.</text>
</comment>
<dbReference type="InterPro" id="IPR036188">
    <property type="entry name" value="FAD/NAD-bd_sf"/>
</dbReference>
<proteinExistence type="predicted"/>
<protein>
    <recommendedName>
        <fullName evidence="3">Pyridine nucleotide-disulfide oxidoreductase domain-containing protein 2</fullName>
    </recommendedName>
</protein>
<evidence type="ECO:0000259" key="4">
    <source>
        <dbReference type="Pfam" id="PF01593"/>
    </source>
</evidence>
<dbReference type="GO" id="GO:0005092">
    <property type="term" value="F:GDP-dissociation inhibitor activity"/>
    <property type="evidence" value="ECO:0007669"/>
    <property type="project" value="InterPro"/>
</dbReference>
<evidence type="ECO:0000313" key="5">
    <source>
        <dbReference type="EMBL" id="MUI11382.1"/>
    </source>
</evidence>
<reference evidence="5 6" key="1">
    <citation type="submission" date="2019-11" db="EMBL/GenBank/DDBJ databases">
        <title>Draft Genome Sequences of Six Type Strains of the Genus Massilia.</title>
        <authorList>
            <person name="Miess H."/>
            <person name="Frediansyah A."/>
            <person name="Goeker M."/>
            <person name="Gross H."/>
        </authorList>
    </citation>
    <scope>NUCLEOTIDE SEQUENCE [LARGE SCALE GENOMIC DNA]</scope>
    <source>
        <strain evidence="5 6">DSM 17513</strain>
    </source>
</reference>
<accession>A0A6I3XDT7</accession>
<dbReference type="Pfam" id="PF01593">
    <property type="entry name" value="Amino_oxidase"/>
    <property type="match status" value="1"/>
</dbReference>
<sequence length="526" mass="58435">MTTKFDIVAIGSGHNGLVAAAYLAAAGKKVLILERNEWLGGGVVTRELTAPGFKHDQHSVGHIFIQANPLIKNDELKLLSKYGLRYEYPEIPLMSVFEDGSTLALYRDRQKNYQEISKFSKKDADAYLRFSEIAERYLPMLISTLYSAPAPVGASYAMMDQSREGRDMFATMMRSGWDIITEWFEHEKVRLHFARMLGENLHSPEEQGSGIGLFMFLSFLEKYGMGVPVGGSGALTAALVRCIEDHGGTVLAGTDVRRVVVKSGRASAVETTDGRTFEATDGVIGAIHPHLLSRYIEGIDPVVTKAAEKTKTSYCACFTIHCSLNEKLLFRAGDQVEKAAFVELLRVDTTRFRRSFDEVRYGLVPKDPLIGLISATNHDPSRAPAGKSIVHAWDYVPYQIEGKTPQYWDEYKEAYAESLIGEMGQYITNLNARNIIGMHTDSPLDMERTSASFQRGDLHGIAGYLYQFGAHRPTPELGRNTVPGVDRFYLVGPFQHPGGGVFGAGRATAMRMFDDLKMNFEKVIRA</sequence>
<dbReference type="InterPro" id="IPR002937">
    <property type="entry name" value="Amino_oxidase"/>
</dbReference>
<gene>
    <name evidence="5" type="ORF">GJV26_02595</name>
</gene>
<evidence type="ECO:0000256" key="1">
    <source>
        <dbReference type="ARBA" id="ARBA00037217"/>
    </source>
</evidence>
<dbReference type="AlphaFoldDB" id="A0A6I3XDT7"/>
<dbReference type="PANTHER" id="PTHR10668:SF103">
    <property type="entry name" value="PYRIDINE NUCLEOTIDE-DISULFIDE OXIDOREDUCTASE DOMAIN-CONTAINING PROTEIN 2"/>
    <property type="match status" value="1"/>
</dbReference>
<dbReference type="OrthoDB" id="9774675at2"/>
<dbReference type="Gene3D" id="3.50.50.60">
    <property type="entry name" value="FAD/NAD(P)-binding domain"/>
    <property type="match status" value="2"/>
</dbReference>
<name>A0A6I3XDT7_9BURK</name>
<dbReference type="InterPro" id="IPR018203">
    <property type="entry name" value="GDP_dissociation_inhibitor"/>
</dbReference>
<dbReference type="PRINTS" id="PR00891">
    <property type="entry name" value="RABGDIREP"/>
</dbReference>
<dbReference type="GO" id="GO:0016491">
    <property type="term" value="F:oxidoreductase activity"/>
    <property type="evidence" value="ECO:0007669"/>
    <property type="project" value="InterPro"/>
</dbReference>
<dbReference type="EMBL" id="WNWM01000002">
    <property type="protein sequence ID" value="MUI11382.1"/>
    <property type="molecule type" value="Genomic_DNA"/>
</dbReference>
<comment type="function">
    <text evidence="1">Probable oxidoreductase that may play a role as regulator of mitochondrial function.</text>
</comment>
<keyword evidence="6" id="KW-1185">Reference proteome</keyword>
<evidence type="ECO:0000256" key="3">
    <source>
        <dbReference type="ARBA" id="ARBA00040298"/>
    </source>
</evidence>
<evidence type="ECO:0000313" key="6">
    <source>
        <dbReference type="Proteomes" id="UP000431684"/>
    </source>
</evidence>
<evidence type="ECO:0000256" key="2">
    <source>
        <dbReference type="ARBA" id="ARBA00038825"/>
    </source>
</evidence>
<feature type="domain" description="Amine oxidase" evidence="4">
    <location>
        <begin position="16"/>
        <end position="332"/>
    </location>
</feature>
<dbReference type="PANTHER" id="PTHR10668">
    <property type="entry name" value="PHYTOENE DEHYDROGENASE"/>
    <property type="match status" value="1"/>
</dbReference>
<comment type="caution">
    <text evidence="5">The sequence shown here is derived from an EMBL/GenBank/DDBJ whole genome shotgun (WGS) entry which is preliminary data.</text>
</comment>
<dbReference type="SUPFAM" id="SSF51905">
    <property type="entry name" value="FAD/NAD(P)-binding domain"/>
    <property type="match status" value="1"/>
</dbReference>
<dbReference type="Proteomes" id="UP000431684">
    <property type="component" value="Unassembled WGS sequence"/>
</dbReference>